<keyword evidence="3 6" id="KW-1133">Transmembrane helix</keyword>
<feature type="compositionally biased region" description="Low complexity" evidence="5">
    <location>
        <begin position="196"/>
        <end position="210"/>
    </location>
</feature>
<dbReference type="EMBL" id="AP009152">
    <property type="protein sequence ID" value="BAG30033.1"/>
    <property type="molecule type" value="Genomic_DNA"/>
</dbReference>
<dbReference type="InterPro" id="IPR009908">
    <property type="entry name" value="Methylamine_util_MauE"/>
</dbReference>
<comment type="subcellular location">
    <subcellularLocation>
        <location evidence="1">Membrane</location>
        <topology evidence="1">Multi-pass membrane protein</topology>
    </subcellularLocation>
</comment>
<feature type="transmembrane region" description="Helical" evidence="6">
    <location>
        <begin position="145"/>
        <end position="165"/>
    </location>
</feature>
<feature type="transmembrane region" description="Helical" evidence="6">
    <location>
        <begin position="117"/>
        <end position="139"/>
    </location>
</feature>
<organism evidence="8 9">
    <name type="scientific">Kocuria rhizophila (strain ATCC 9341 / DSM 348 / NBRC 103217 / DC2201)</name>
    <dbReference type="NCBI Taxonomy" id="378753"/>
    <lineage>
        <taxon>Bacteria</taxon>
        <taxon>Bacillati</taxon>
        <taxon>Actinomycetota</taxon>
        <taxon>Actinomycetes</taxon>
        <taxon>Micrococcales</taxon>
        <taxon>Micrococcaceae</taxon>
        <taxon>Kocuria</taxon>
    </lineage>
</organism>
<dbReference type="STRING" id="378753.KRH_16860"/>
<protein>
    <submittedName>
        <fullName evidence="8">Hypothetical membrane protein</fullName>
    </submittedName>
</protein>
<dbReference type="KEGG" id="krh:KRH_16860"/>
<feature type="transmembrane region" description="Helical" evidence="6">
    <location>
        <begin position="57"/>
        <end position="85"/>
    </location>
</feature>
<feature type="compositionally biased region" description="Basic and acidic residues" evidence="5">
    <location>
        <begin position="211"/>
        <end position="223"/>
    </location>
</feature>
<name>B2GL77_KOCRD</name>
<sequence length="375" mass="38152">MPAIATSALVSLAAVLLLSGAAKLLAPSTGRTILDTAPLPGALRAPWVQRALPWCEVLLAAALCVSAGPLLTVAAGLTTVLFAAFTVVVHRGTRAPDPASCGCFGELSRAAVSRRTVVRNVAFTLTAALALVLTLTRFHGPALELPWWGAVAVGIPLVLVLLTLWSEGSRRAPDAAHDVADVPPLPPQLRAHDDAAASSDARQADGPADGPGDRPGAEPDERAAGAPGGVESGTEDATEDYERLPIPYATLTDADGRTVTLRDLAASRARALFGVSSTCGWCAPVVERLAAAGGAIGPVAVHTVVTGEDERAPLSGNLPAGALVDRHAEMGTVFQHPGPPWAVVLGADGLLAGGPVSGSGAVLELLDELEERFAG</sequence>
<dbReference type="AlphaFoldDB" id="B2GL77"/>
<dbReference type="GO" id="GO:0016020">
    <property type="term" value="C:membrane"/>
    <property type="evidence" value="ECO:0007669"/>
    <property type="project" value="UniProtKB-SubCell"/>
</dbReference>
<dbReference type="GO" id="GO:0030416">
    <property type="term" value="P:methylamine metabolic process"/>
    <property type="evidence" value="ECO:0007669"/>
    <property type="project" value="InterPro"/>
</dbReference>
<evidence type="ECO:0000313" key="8">
    <source>
        <dbReference type="EMBL" id="BAG30033.1"/>
    </source>
</evidence>
<gene>
    <name evidence="8" type="ordered locus">KRH_16860</name>
</gene>
<dbReference type="OrthoDB" id="5006039at2"/>
<reference evidence="8 9" key="1">
    <citation type="journal article" date="2008" name="J. Bacteriol.">
        <title>Complete genome sequence of the soil actinomycete Kocuria rhizophila.</title>
        <authorList>
            <person name="Takarada H."/>
            <person name="Sekine M."/>
            <person name="Kosugi H."/>
            <person name="Matsuo Y."/>
            <person name="Fujisawa T."/>
            <person name="Omata S."/>
            <person name="Kishi E."/>
            <person name="Shimizu A."/>
            <person name="Tsukatani N."/>
            <person name="Tanikawa S."/>
            <person name="Fujita N."/>
            <person name="Harayama S."/>
        </authorList>
    </citation>
    <scope>NUCLEOTIDE SEQUENCE [LARGE SCALE GENOMIC DNA]</scope>
    <source>
        <strain evidence="9">ATCC 9341 / DSM 348 / NBRC 103217 / DC2201</strain>
    </source>
</reference>
<dbReference type="Proteomes" id="UP000008838">
    <property type="component" value="Chromosome"/>
</dbReference>
<dbReference type="HOGENOM" id="CLU_066818_0_0_11"/>
<proteinExistence type="predicted"/>
<feature type="domain" description="Methylamine utilisation protein MauE" evidence="7">
    <location>
        <begin position="3"/>
        <end position="132"/>
    </location>
</feature>
<dbReference type="Pfam" id="PF07291">
    <property type="entry name" value="MauE"/>
    <property type="match status" value="1"/>
</dbReference>
<evidence type="ECO:0000256" key="3">
    <source>
        <dbReference type="ARBA" id="ARBA00022989"/>
    </source>
</evidence>
<keyword evidence="4 6" id="KW-0472">Membrane</keyword>
<feature type="region of interest" description="Disordered" evidence="5">
    <location>
        <begin position="175"/>
        <end position="242"/>
    </location>
</feature>
<evidence type="ECO:0000256" key="1">
    <source>
        <dbReference type="ARBA" id="ARBA00004141"/>
    </source>
</evidence>
<dbReference type="RefSeq" id="WP_012398754.1">
    <property type="nucleotide sequence ID" value="NC_010617.1"/>
</dbReference>
<accession>B2GL77</accession>
<evidence type="ECO:0000256" key="6">
    <source>
        <dbReference type="SAM" id="Phobius"/>
    </source>
</evidence>
<evidence type="ECO:0000313" key="9">
    <source>
        <dbReference type="Proteomes" id="UP000008838"/>
    </source>
</evidence>
<keyword evidence="2 6" id="KW-0812">Transmembrane</keyword>
<evidence type="ECO:0000259" key="7">
    <source>
        <dbReference type="Pfam" id="PF07291"/>
    </source>
</evidence>
<evidence type="ECO:0000256" key="4">
    <source>
        <dbReference type="ARBA" id="ARBA00023136"/>
    </source>
</evidence>
<dbReference type="eggNOG" id="COG0526">
    <property type="taxonomic scope" value="Bacteria"/>
</dbReference>
<keyword evidence="9" id="KW-1185">Reference proteome</keyword>
<evidence type="ECO:0000256" key="2">
    <source>
        <dbReference type="ARBA" id="ARBA00022692"/>
    </source>
</evidence>
<evidence type="ECO:0000256" key="5">
    <source>
        <dbReference type="SAM" id="MobiDB-lite"/>
    </source>
</evidence>